<feature type="compositionally biased region" description="Basic and acidic residues" evidence="1">
    <location>
        <begin position="359"/>
        <end position="369"/>
    </location>
</feature>
<protein>
    <submittedName>
        <fullName evidence="2">Uncharacterized protein</fullName>
    </submittedName>
</protein>
<accession>A0A2J6SY92</accession>
<name>A0A2J6SY92_9HELO</name>
<feature type="compositionally biased region" description="Basic and acidic residues" evidence="1">
    <location>
        <begin position="381"/>
        <end position="420"/>
    </location>
</feature>
<feature type="compositionally biased region" description="Polar residues" evidence="1">
    <location>
        <begin position="317"/>
        <end position="327"/>
    </location>
</feature>
<dbReference type="STRING" id="1095630.A0A2J6SY92"/>
<evidence type="ECO:0000313" key="3">
    <source>
        <dbReference type="Proteomes" id="UP000235371"/>
    </source>
</evidence>
<dbReference type="Proteomes" id="UP000235371">
    <property type="component" value="Unassembled WGS sequence"/>
</dbReference>
<evidence type="ECO:0000313" key="2">
    <source>
        <dbReference type="EMBL" id="PMD55741.1"/>
    </source>
</evidence>
<feature type="compositionally biased region" description="Low complexity" evidence="1">
    <location>
        <begin position="342"/>
        <end position="355"/>
    </location>
</feature>
<feature type="compositionally biased region" description="Low complexity" evidence="1">
    <location>
        <begin position="1"/>
        <end position="30"/>
    </location>
</feature>
<dbReference type="InParanoid" id="A0A2J6SY92"/>
<feature type="region of interest" description="Disordered" evidence="1">
    <location>
        <begin position="1"/>
        <end position="35"/>
    </location>
</feature>
<evidence type="ECO:0000256" key="1">
    <source>
        <dbReference type="SAM" id="MobiDB-lite"/>
    </source>
</evidence>
<dbReference type="EMBL" id="KZ613854">
    <property type="protein sequence ID" value="PMD55741.1"/>
    <property type="molecule type" value="Genomic_DNA"/>
</dbReference>
<proteinExistence type="predicted"/>
<reference evidence="2 3" key="1">
    <citation type="submission" date="2016-04" db="EMBL/GenBank/DDBJ databases">
        <title>A degradative enzymes factory behind the ericoid mycorrhizal symbiosis.</title>
        <authorList>
            <consortium name="DOE Joint Genome Institute"/>
            <person name="Martino E."/>
            <person name="Morin E."/>
            <person name="Grelet G."/>
            <person name="Kuo A."/>
            <person name="Kohler A."/>
            <person name="Daghino S."/>
            <person name="Barry K."/>
            <person name="Choi C."/>
            <person name="Cichocki N."/>
            <person name="Clum A."/>
            <person name="Copeland A."/>
            <person name="Hainaut M."/>
            <person name="Haridas S."/>
            <person name="Labutti K."/>
            <person name="Lindquist E."/>
            <person name="Lipzen A."/>
            <person name="Khouja H.-R."/>
            <person name="Murat C."/>
            <person name="Ohm R."/>
            <person name="Olson A."/>
            <person name="Spatafora J."/>
            <person name="Veneault-Fourrey C."/>
            <person name="Henrissat B."/>
            <person name="Grigoriev I."/>
            <person name="Martin F."/>
            <person name="Perotto S."/>
        </authorList>
    </citation>
    <scope>NUCLEOTIDE SEQUENCE [LARGE SCALE GENOMIC DNA]</scope>
    <source>
        <strain evidence="2 3">E</strain>
    </source>
</reference>
<dbReference type="OrthoDB" id="4204700at2759"/>
<dbReference type="GeneID" id="36589074"/>
<dbReference type="RefSeq" id="XP_024732645.1">
    <property type="nucleotide sequence ID" value="XM_024880997.1"/>
</dbReference>
<feature type="region of interest" description="Disordered" evidence="1">
    <location>
        <begin position="205"/>
        <end position="420"/>
    </location>
</feature>
<keyword evidence="3" id="KW-1185">Reference proteome</keyword>
<gene>
    <name evidence="2" type="ORF">K444DRAFT_616807</name>
</gene>
<dbReference type="AlphaFoldDB" id="A0A2J6SY92"/>
<organism evidence="2 3">
    <name type="scientific">Hyaloscypha bicolor E</name>
    <dbReference type="NCBI Taxonomy" id="1095630"/>
    <lineage>
        <taxon>Eukaryota</taxon>
        <taxon>Fungi</taxon>
        <taxon>Dikarya</taxon>
        <taxon>Ascomycota</taxon>
        <taxon>Pezizomycotina</taxon>
        <taxon>Leotiomycetes</taxon>
        <taxon>Helotiales</taxon>
        <taxon>Hyaloscyphaceae</taxon>
        <taxon>Hyaloscypha</taxon>
        <taxon>Hyaloscypha bicolor</taxon>
    </lineage>
</organism>
<sequence length="420" mass="45455">MVLDNASASDSSDSFADSVPSSDADPYSDSQPGGSVDYHINTSKLPKPIPIIGRLLGYNDEFLLNFVGARIVVISKILGRHPSQEEANAVAYYTAKNIAIYSYGGPVGAAAGMWRAYDTRSTFRFPFYQPNLETFQPDKFPQGLGWVKGFNAMTCWHAARTSSYVVFGLIFSRFLFTSYGATTSAIGEVSDPRLKAVTAAIQAEAQKRKGSLPGMQGTPAPQERQLPNGGRPADTHYDRGEGPSQDDASPTGGIFGEENTAGTPGTFGGSKGRPTQDGGRWPGRVAPLPAQKNTQEAESQPFDAWDDASPTGGQGMAESTVQTSQGSAWDRVRRGEKPAPSPSKSGGKPQPKQSPWSRQQHETQKEQREGATTGDSFAFSKTEEERTYAKEEAQKEFDARVERERRGGDFSKGGGDQKRW</sequence>